<dbReference type="AlphaFoldDB" id="A0AA88D1F5"/>
<keyword evidence="3" id="KW-0812">Transmembrane</keyword>
<evidence type="ECO:0000256" key="4">
    <source>
        <dbReference type="ARBA" id="ARBA00022989"/>
    </source>
</evidence>
<dbReference type="GO" id="GO:0015276">
    <property type="term" value="F:ligand-gated monoatomic ion channel activity"/>
    <property type="evidence" value="ECO:0007669"/>
    <property type="project" value="InterPro"/>
</dbReference>
<keyword evidence="9" id="KW-1071">Ligand-gated ion channel</keyword>
<dbReference type="FunFam" id="1.10.287.70:FF:000172">
    <property type="entry name" value="Glutamate receptor"/>
    <property type="match status" value="1"/>
</dbReference>
<keyword evidence="5" id="KW-0406">Ion transport</keyword>
<comment type="subcellular location">
    <subcellularLocation>
        <location evidence="1">Membrane</location>
        <topology evidence="1">Multi-pass membrane protein</topology>
    </subcellularLocation>
</comment>
<dbReference type="InterPro" id="IPR015683">
    <property type="entry name" value="Ionotropic_Glu_rcpt"/>
</dbReference>
<accession>A0AA88D1F5</accession>
<name>A0AA88D1F5_FICCA</name>
<dbReference type="Proteomes" id="UP001187192">
    <property type="component" value="Unassembled WGS sequence"/>
</dbReference>
<dbReference type="EMBL" id="BTGU01000011">
    <property type="protein sequence ID" value="GMN40375.1"/>
    <property type="molecule type" value="Genomic_DNA"/>
</dbReference>
<evidence type="ECO:0000256" key="8">
    <source>
        <dbReference type="ARBA" id="ARBA00023180"/>
    </source>
</evidence>
<evidence type="ECO:0000256" key="5">
    <source>
        <dbReference type="ARBA" id="ARBA00023065"/>
    </source>
</evidence>
<keyword evidence="4" id="KW-1133">Transmembrane helix</keyword>
<proteinExistence type="predicted"/>
<keyword evidence="6" id="KW-0472">Membrane</keyword>
<keyword evidence="10" id="KW-0407">Ion channel</keyword>
<dbReference type="Gene3D" id="3.40.190.10">
    <property type="entry name" value="Periplasmic binding protein-like II"/>
    <property type="match status" value="1"/>
</dbReference>
<sequence length="742" mass="82503">MIGRVAKFAIDAAVEDVNSDPLLLRETKLKVMMQDTKTNEFLGIVEAFRFMENDTVAIIGPQFSVMAHVISHVANELQVPLLSFAAIDSTLTPPQFPFFVRTTHSDAFQMAAVADLVGYYEWRDVVAIYVDDDFGTNGISKLGDKLAEKRCKISYKAPLRSKASKEEIRRTLIQVSNTESRIIVIHVYPSLGLEVLEPSLLSEKSDDIQGVLTLRMHTPDSQLKTRFLSKWTNLTSSISGSSNLGKNGSSFGLNTYGLYAYDSVWLLATALNSFLDRKGNFSFSNDSSLTEMREGNMRLDSMRIFDGGNLLLQNIVNVDTTGVTGPLVFNSDMDLIDPAYQVINIIGSGINTIGYWSNSSGLSTLRPEALQHKHSTSHNSSQQLSGVLWPGKTTHKPRGWVFPNNGKQLRIGVPNRFSFNQFIWHVDGSGGFTGFCIDVFMAAVEQLQYGVSYKFIPYGDGRTNPSTNELLKMVTKGVISDHTFEKEITGYALTTDLRRSCGRHHNHDESNENGGFHTTIHRIRASGGCSDKEAQPKCMGVSEAFHSHDVERHRCFLANRRRSYLDLGAPTNDNFRGPPRKQLVTIIWFSFSTLFSTHREKTGSTLARFVLIVWLFVVLVLNSSYKASLTSILTVEQLSSSVKGIESLVTSGQSIGYTTGSFTENYLTEELGVPKSRLVPLKSQLDYEKALKDGPSHGGIAAVVDERPYMELFLSTRCEFSIVGQDFTKMGWGFVKYLSSIL</sequence>
<evidence type="ECO:0000256" key="9">
    <source>
        <dbReference type="ARBA" id="ARBA00023286"/>
    </source>
</evidence>
<keyword evidence="8" id="KW-0325">Glycoprotein</keyword>
<keyword evidence="2" id="KW-0813">Transport</keyword>
<dbReference type="FunFam" id="3.40.190.10:FF:000109">
    <property type="entry name" value="Glutamate receptor"/>
    <property type="match status" value="1"/>
</dbReference>
<evidence type="ECO:0000256" key="6">
    <source>
        <dbReference type="ARBA" id="ARBA00023136"/>
    </source>
</evidence>
<dbReference type="PANTHER" id="PTHR34836">
    <property type="entry name" value="OS06G0188250 PROTEIN"/>
    <property type="match status" value="1"/>
</dbReference>
<evidence type="ECO:0000313" key="12">
    <source>
        <dbReference type="EMBL" id="GMN40375.1"/>
    </source>
</evidence>
<evidence type="ECO:0000256" key="1">
    <source>
        <dbReference type="ARBA" id="ARBA00004141"/>
    </source>
</evidence>
<feature type="domain" description="Ionotropic glutamate receptor C-terminal" evidence="11">
    <location>
        <begin position="408"/>
        <end position="742"/>
    </location>
</feature>
<evidence type="ECO:0000256" key="7">
    <source>
        <dbReference type="ARBA" id="ARBA00023170"/>
    </source>
</evidence>
<evidence type="ECO:0000256" key="10">
    <source>
        <dbReference type="ARBA" id="ARBA00023303"/>
    </source>
</evidence>
<evidence type="ECO:0000256" key="2">
    <source>
        <dbReference type="ARBA" id="ARBA00022448"/>
    </source>
</evidence>
<dbReference type="Gene3D" id="1.10.287.70">
    <property type="match status" value="1"/>
</dbReference>
<dbReference type="PANTHER" id="PTHR34836:SF7">
    <property type="entry name" value="RECEPTOR LIGAND BINDING REGION DOMAIN-CONTAINING PROTEIN"/>
    <property type="match status" value="1"/>
</dbReference>
<dbReference type="SMART" id="SM00079">
    <property type="entry name" value="PBPe"/>
    <property type="match status" value="1"/>
</dbReference>
<keyword evidence="13" id="KW-1185">Reference proteome</keyword>
<dbReference type="Pfam" id="PF00060">
    <property type="entry name" value="Lig_chan"/>
    <property type="match status" value="1"/>
</dbReference>
<organism evidence="12 13">
    <name type="scientific">Ficus carica</name>
    <name type="common">Common fig</name>
    <dbReference type="NCBI Taxonomy" id="3494"/>
    <lineage>
        <taxon>Eukaryota</taxon>
        <taxon>Viridiplantae</taxon>
        <taxon>Streptophyta</taxon>
        <taxon>Embryophyta</taxon>
        <taxon>Tracheophyta</taxon>
        <taxon>Spermatophyta</taxon>
        <taxon>Magnoliopsida</taxon>
        <taxon>eudicotyledons</taxon>
        <taxon>Gunneridae</taxon>
        <taxon>Pentapetalae</taxon>
        <taxon>rosids</taxon>
        <taxon>fabids</taxon>
        <taxon>Rosales</taxon>
        <taxon>Moraceae</taxon>
        <taxon>Ficeae</taxon>
        <taxon>Ficus</taxon>
    </lineage>
</organism>
<comment type="caution">
    <text evidence="12">The sequence shown here is derived from an EMBL/GenBank/DDBJ whole genome shotgun (WGS) entry which is preliminary data.</text>
</comment>
<dbReference type="SUPFAM" id="SSF53850">
    <property type="entry name" value="Periplasmic binding protein-like II"/>
    <property type="match status" value="1"/>
</dbReference>
<keyword evidence="7" id="KW-0675">Receptor</keyword>
<dbReference type="SUPFAM" id="SSF53822">
    <property type="entry name" value="Periplasmic binding protein-like I"/>
    <property type="match status" value="1"/>
</dbReference>
<protein>
    <recommendedName>
        <fullName evidence="11">Ionotropic glutamate receptor C-terminal domain-containing protein</fullName>
    </recommendedName>
</protein>
<dbReference type="InterPro" id="IPR001828">
    <property type="entry name" value="ANF_lig-bd_rcpt"/>
</dbReference>
<evidence type="ECO:0000256" key="3">
    <source>
        <dbReference type="ARBA" id="ARBA00022692"/>
    </source>
</evidence>
<dbReference type="InterPro" id="IPR028082">
    <property type="entry name" value="Peripla_BP_I"/>
</dbReference>
<gene>
    <name evidence="12" type="ORF">TIFTF001_009608</name>
</gene>
<reference evidence="12" key="1">
    <citation type="submission" date="2023-07" db="EMBL/GenBank/DDBJ databases">
        <title>draft genome sequence of fig (Ficus carica).</title>
        <authorList>
            <person name="Takahashi T."/>
            <person name="Nishimura K."/>
        </authorList>
    </citation>
    <scope>NUCLEOTIDE SEQUENCE</scope>
</reference>
<evidence type="ECO:0000313" key="13">
    <source>
        <dbReference type="Proteomes" id="UP001187192"/>
    </source>
</evidence>
<dbReference type="Pfam" id="PF01094">
    <property type="entry name" value="ANF_receptor"/>
    <property type="match status" value="1"/>
</dbReference>
<dbReference type="GO" id="GO:0016020">
    <property type="term" value="C:membrane"/>
    <property type="evidence" value="ECO:0007669"/>
    <property type="project" value="UniProtKB-SubCell"/>
</dbReference>
<dbReference type="Gene3D" id="3.40.50.2300">
    <property type="match status" value="2"/>
</dbReference>
<dbReference type="InterPro" id="IPR001320">
    <property type="entry name" value="Iontro_rcpt_C"/>
</dbReference>
<evidence type="ECO:0000259" key="11">
    <source>
        <dbReference type="SMART" id="SM00079"/>
    </source>
</evidence>